<feature type="compositionally biased region" description="Low complexity" evidence="1">
    <location>
        <begin position="130"/>
        <end position="148"/>
    </location>
</feature>
<dbReference type="EMBL" id="JACBXV010000049">
    <property type="protein sequence ID" value="NYS68929.1"/>
    <property type="molecule type" value="Genomic_DNA"/>
</dbReference>
<feature type="non-terminal residue" evidence="2">
    <location>
        <position position="233"/>
    </location>
</feature>
<feature type="region of interest" description="Disordered" evidence="1">
    <location>
        <begin position="67"/>
        <end position="233"/>
    </location>
</feature>
<gene>
    <name evidence="2" type="ORF">HZZ05_05270</name>
</gene>
<evidence type="ECO:0000256" key="1">
    <source>
        <dbReference type="SAM" id="MobiDB-lite"/>
    </source>
</evidence>
<organism evidence="2 3">
    <name type="scientific">Actinomyces bowdenii</name>
    <dbReference type="NCBI Taxonomy" id="131109"/>
    <lineage>
        <taxon>Bacteria</taxon>
        <taxon>Bacillati</taxon>
        <taxon>Actinomycetota</taxon>
        <taxon>Actinomycetes</taxon>
        <taxon>Actinomycetales</taxon>
        <taxon>Actinomycetaceae</taxon>
        <taxon>Actinomyces</taxon>
    </lineage>
</organism>
<reference evidence="2 3" key="1">
    <citation type="submission" date="2020-07" db="EMBL/GenBank/DDBJ databases">
        <title>MOT database genomes.</title>
        <authorList>
            <person name="Joseph S."/>
            <person name="Aduse-Opoku J."/>
            <person name="Hashim A."/>
            <person name="Wade W."/>
            <person name="Curtis M."/>
        </authorList>
    </citation>
    <scope>NUCLEOTIDE SEQUENCE [LARGE SCALE GENOMIC DNA]</scope>
    <source>
        <strain evidence="2 3">WMus004</strain>
    </source>
</reference>
<protein>
    <submittedName>
        <fullName evidence="2">Uncharacterized protein</fullName>
    </submittedName>
</protein>
<proteinExistence type="predicted"/>
<dbReference type="Proteomes" id="UP000572528">
    <property type="component" value="Unassembled WGS sequence"/>
</dbReference>
<evidence type="ECO:0000313" key="2">
    <source>
        <dbReference type="EMBL" id="NYS68929.1"/>
    </source>
</evidence>
<accession>A0A853EI28</accession>
<name>A0A853EI28_9ACTO</name>
<feature type="compositionally biased region" description="Polar residues" evidence="1">
    <location>
        <begin position="200"/>
        <end position="209"/>
    </location>
</feature>
<sequence>MPSIRRDELAAVLGVDTDYYADLERGLLETPIPAELEDRIARALHLEGEYRQELAKRLRDVYEVSPDAPAASAQATGRHRASAATDSASPGLDASPGSAPEQGAVAASAPVTAIPEQPAQATRDIGYGTVPATSQSPVVPAVSAEAPAGTSTDAPAQAEAPFSFSLSSRTQPTGPQAVWTPATGVQAAGNHGSHLPGSRPTPSTQTGSVPEQPAPASALSRIGSPPGSSPASA</sequence>
<evidence type="ECO:0000313" key="3">
    <source>
        <dbReference type="Proteomes" id="UP000572528"/>
    </source>
</evidence>
<dbReference type="AlphaFoldDB" id="A0A853EI28"/>
<feature type="compositionally biased region" description="Polar residues" evidence="1">
    <location>
        <begin position="164"/>
        <end position="174"/>
    </location>
</feature>
<dbReference type="InterPro" id="IPR001387">
    <property type="entry name" value="Cro/C1-type_HTH"/>
</dbReference>
<feature type="compositionally biased region" description="Low complexity" evidence="1">
    <location>
        <begin position="223"/>
        <end position="233"/>
    </location>
</feature>
<dbReference type="CDD" id="cd00093">
    <property type="entry name" value="HTH_XRE"/>
    <property type="match status" value="1"/>
</dbReference>
<comment type="caution">
    <text evidence="2">The sequence shown here is derived from an EMBL/GenBank/DDBJ whole genome shotgun (WGS) entry which is preliminary data.</text>
</comment>